<keyword evidence="2 6" id="KW-0032">Aminotransferase</keyword>
<evidence type="ECO:0000256" key="4">
    <source>
        <dbReference type="ARBA" id="ARBA00022898"/>
    </source>
</evidence>
<dbReference type="GO" id="GO:0004760">
    <property type="term" value="F:L-serine-pyruvate transaminase activity"/>
    <property type="evidence" value="ECO:0007669"/>
    <property type="project" value="TreeGrafter"/>
</dbReference>
<gene>
    <name evidence="6" type="ORF">B1B_13830</name>
</gene>
<dbReference type="InterPro" id="IPR000192">
    <property type="entry name" value="Aminotrans_V_dom"/>
</dbReference>
<evidence type="ECO:0000256" key="1">
    <source>
        <dbReference type="ARBA" id="ARBA00001933"/>
    </source>
</evidence>
<dbReference type="GO" id="GO:0019265">
    <property type="term" value="P:glycine biosynthetic process, by transamination of glyoxylate"/>
    <property type="evidence" value="ECO:0007669"/>
    <property type="project" value="TreeGrafter"/>
</dbReference>
<evidence type="ECO:0000256" key="2">
    <source>
        <dbReference type="ARBA" id="ARBA00022576"/>
    </source>
</evidence>
<dbReference type="InterPro" id="IPR015421">
    <property type="entry name" value="PyrdxlP-dep_Trfase_major"/>
</dbReference>
<dbReference type="PANTHER" id="PTHR21152">
    <property type="entry name" value="AMINOTRANSFERASE CLASS V"/>
    <property type="match status" value="1"/>
</dbReference>
<dbReference type="EMBL" id="AUZY01009121">
    <property type="protein sequence ID" value="EQD43421.1"/>
    <property type="molecule type" value="Genomic_DNA"/>
</dbReference>
<keyword evidence="3 6" id="KW-0808">Transferase</keyword>
<organism evidence="6">
    <name type="scientific">mine drainage metagenome</name>
    <dbReference type="NCBI Taxonomy" id="410659"/>
    <lineage>
        <taxon>unclassified sequences</taxon>
        <taxon>metagenomes</taxon>
        <taxon>ecological metagenomes</taxon>
    </lineage>
</organism>
<dbReference type="AlphaFoldDB" id="T0Z5V6"/>
<dbReference type="GO" id="GO:0005777">
    <property type="term" value="C:peroxisome"/>
    <property type="evidence" value="ECO:0007669"/>
    <property type="project" value="TreeGrafter"/>
</dbReference>
<dbReference type="PANTHER" id="PTHR21152:SF24">
    <property type="entry name" value="ALANINE--GLYOXYLATE AMINOTRANSFERASE 1"/>
    <property type="match status" value="1"/>
</dbReference>
<keyword evidence="4" id="KW-0663">Pyridoxal phosphate</keyword>
<dbReference type="GO" id="GO:0008453">
    <property type="term" value="F:alanine-glyoxylate transaminase activity"/>
    <property type="evidence" value="ECO:0007669"/>
    <property type="project" value="TreeGrafter"/>
</dbReference>
<dbReference type="InterPro" id="IPR015424">
    <property type="entry name" value="PyrdxlP-dep_Trfase"/>
</dbReference>
<dbReference type="PROSITE" id="PS00595">
    <property type="entry name" value="AA_TRANSFER_CLASS_5"/>
    <property type="match status" value="1"/>
</dbReference>
<protein>
    <submittedName>
        <fullName evidence="6">Aminotransferase, class V</fullName>
    </submittedName>
</protein>
<evidence type="ECO:0000259" key="5">
    <source>
        <dbReference type="Pfam" id="PF00266"/>
    </source>
</evidence>
<dbReference type="Pfam" id="PF00266">
    <property type="entry name" value="Aminotran_5"/>
    <property type="match status" value="1"/>
</dbReference>
<sequence>MTFDPENNTFLIAGPVKIHPRVLRAMSVPSLNHRGDYFHGVVQEIRELLPVLFGAKGHQVILSGSGTAGLEAMYSSLLPKDGRVVVLSNGNFGERSDQIVRRYATNVTTVSVPWGQPHRPEALRAELERGDVRAVCVVHNETSVGLANDLGALAAEVRRAGSPLLLVDGISAVAGIPVDIAGWGIDAIVAGSQKGLAAPAGLALVHLSDRAVEALHPGTFYLDLKAHLTPLAKNDTPWTPAVPLVPPP</sequence>
<evidence type="ECO:0000256" key="3">
    <source>
        <dbReference type="ARBA" id="ARBA00022679"/>
    </source>
</evidence>
<dbReference type="SUPFAM" id="SSF53383">
    <property type="entry name" value="PLP-dependent transferases"/>
    <property type="match status" value="1"/>
</dbReference>
<proteinExistence type="predicted"/>
<comment type="caution">
    <text evidence="6">The sequence shown here is derived from an EMBL/GenBank/DDBJ whole genome shotgun (WGS) entry which is preliminary data.</text>
</comment>
<feature type="domain" description="Aminotransferase class V" evidence="5">
    <location>
        <begin position="30"/>
        <end position="217"/>
    </location>
</feature>
<reference evidence="6" key="2">
    <citation type="journal article" date="2014" name="ISME J.">
        <title>Microbial stratification in low pH oxic and suboxic macroscopic growths along an acid mine drainage.</title>
        <authorList>
            <person name="Mendez-Garcia C."/>
            <person name="Mesa V."/>
            <person name="Sprenger R.R."/>
            <person name="Richter M."/>
            <person name="Diez M.S."/>
            <person name="Solano J."/>
            <person name="Bargiela R."/>
            <person name="Golyshina O.V."/>
            <person name="Manteca A."/>
            <person name="Ramos J.L."/>
            <person name="Gallego J.R."/>
            <person name="Llorente I."/>
            <person name="Martins Dos Santos V.A."/>
            <person name="Jensen O.N."/>
            <person name="Pelaez A.I."/>
            <person name="Sanchez J."/>
            <person name="Ferrer M."/>
        </authorList>
    </citation>
    <scope>NUCLEOTIDE SEQUENCE</scope>
</reference>
<comment type="cofactor">
    <cofactor evidence="1">
        <name>pyridoxal 5'-phosphate</name>
        <dbReference type="ChEBI" id="CHEBI:597326"/>
    </cofactor>
</comment>
<dbReference type="Gene3D" id="3.40.640.10">
    <property type="entry name" value="Type I PLP-dependent aspartate aminotransferase-like (Major domain)"/>
    <property type="match status" value="1"/>
</dbReference>
<name>T0Z5V6_9ZZZZ</name>
<accession>T0Z5V6</accession>
<dbReference type="InterPro" id="IPR020578">
    <property type="entry name" value="Aminotrans_V_PyrdxlP_BS"/>
</dbReference>
<evidence type="ECO:0000313" key="6">
    <source>
        <dbReference type="EMBL" id="EQD43421.1"/>
    </source>
</evidence>
<feature type="non-terminal residue" evidence="6">
    <location>
        <position position="248"/>
    </location>
</feature>
<reference evidence="6" key="1">
    <citation type="submission" date="2013-08" db="EMBL/GenBank/DDBJ databases">
        <authorList>
            <person name="Mendez C."/>
            <person name="Richter M."/>
            <person name="Ferrer M."/>
            <person name="Sanchez J."/>
        </authorList>
    </citation>
    <scope>NUCLEOTIDE SEQUENCE</scope>
</reference>